<dbReference type="SMART" id="SM00935">
    <property type="entry name" value="OmpH"/>
    <property type="match status" value="1"/>
</dbReference>
<proteinExistence type="inferred from homology"/>
<name>A0A5C7FNN0_9BACT</name>
<feature type="signal peptide" evidence="3">
    <location>
        <begin position="1"/>
        <end position="23"/>
    </location>
</feature>
<dbReference type="Gene3D" id="3.30.910.20">
    <property type="entry name" value="Skp domain"/>
    <property type="match status" value="1"/>
</dbReference>
<comment type="caution">
    <text evidence="4">The sequence shown here is derived from an EMBL/GenBank/DDBJ whole genome shotgun (WGS) entry which is preliminary data.</text>
</comment>
<dbReference type="OrthoDB" id="1493480at2"/>
<evidence type="ECO:0000256" key="1">
    <source>
        <dbReference type="ARBA" id="ARBA00009091"/>
    </source>
</evidence>
<gene>
    <name evidence="4" type="ORF">FUA23_11740</name>
</gene>
<organism evidence="4 5">
    <name type="scientific">Neolewinella aurantiaca</name>
    <dbReference type="NCBI Taxonomy" id="2602767"/>
    <lineage>
        <taxon>Bacteria</taxon>
        <taxon>Pseudomonadati</taxon>
        <taxon>Bacteroidota</taxon>
        <taxon>Saprospiria</taxon>
        <taxon>Saprospirales</taxon>
        <taxon>Lewinellaceae</taxon>
        <taxon>Neolewinella</taxon>
    </lineage>
</organism>
<keyword evidence="5" id="KW-1185">Reference proteome</keyword>
<dbReference type="PANTHER" id="PTHR35089">
    <property type="entry name" value="CHAPERONE PROTEIN SKP"/>
    <property type="match status" value="1"/>
</dbReference>
<evidence type="ECO:0000256" key="3">
    <source>
        <dbReference type="SAM" id="SignalP"/>
    </source>
</evidence>
<feature type="chain" id="PRO_5023134592" evidence="3">
    <location>
        <begin position="24"/>
        <end position="168"/>
    </location>
</feature>
<sequence length="168" mass="18537">MQKFFQLAVVALLLLAATTTASAQKFGYVNSQAILAEMPEMKAAESNLEGLQKQLQKKGQAMVTSFQTDVQALQAKAQAGELTPKQQNDESAKLEKRQAEIGKFEQDMVSDLQKKRTELLEPIYEKVNDAIKAVAEEGGYQFIFDQQVLLYGQETSDVSTAVKAKLGM</sequence>
<keyword evidence="2 3" id="KW-0732">Signal</keyword>
<evidence type="ECO:0000313" key="5">
    <source>
        <dbReference type="Proteomes" id="UP000321907"/>
    </source>
</evidence>
<dbReference type="SUPFAM" id="SSF111384">
    <property type="entry name" value="OmpH-like"/>
    <property type="match status" value="1"/>
</dbReference>
<evidence type="ECO:0000313" key="4">
    <source>
        <dbReference type="EMBL" id="TXF89176.1"/>
    </source>
</evidence>
<dbReference type="InterPro" id="IPR005632">
    <property type="entry name" value="Chaperone_Skp"/>
</dbReference>
<reference evidence="4 5" key="1">
    <citation type="submission" date="2019-08" db="EMBL/GenBank/DDBJ databases">
        <title>Lewinella sp. strain SSH13 Genome sequencing and assembly.</title>
        <authorList>
            <person name="Kim I."/>
        </authorList>
    </citation>
    <scope>NUCLEOTIDE SEQUENCE [LARGE SCALE GENOMIC DNA]</scope>
    <source>
        <strain evidence="4 5">SSH13</strain>
    </source>
</reference>
<dbReference type="InterPro" id="IPR024930">
    <property type="entry name" value="Skp_dom_sf"/>
</dbReference>
<dbReference type="GO" id="GO:0051082">
    <property type="term" value="F:unfolded protein binding"/>
    <property type="evidence" value="ECO:0007669"/>
    <property type="project" value="InterPro"/>
</dbReference>
<dbReference type="RefSeq" id="WP_147930938.1">
    <property type="nucleotide sequence ID" value="NZ_VOXD01000016.1"/>
</dbReference>
<comment type="similarity">
    <text evidence="1">Belongs to the Skp family.</text>
</comment>
<accession>A0A5C7FNN0</accession>
<dbReference type="GO" id="GO:0005829">
    <property type="term" value="C:cytosol"/>
    <property type="evidence" value="ECO:0007669"/>
    <property type="project" value="TreeGrafter"/>
</dbReference>
<dbReference type="EMBL" id="VOXD01000016">
    <property type="protein sequence ID" value="TXF89176.1"/>
    <property type="molecule type" value="Genomic_DNA"/>
</dbReference>
<dbReference type="GO" id="GO:0050821">
    <property type="term" value="P:protein stabilization"/>
    <property type="evidence" value="ECO:0007669"/>
    <property type="project" value="TreeGrafter"/>
</dbReference>
<dbReference type="Proteomes" id="UP000321907">
    <property type="component" value="Unassembled WGS sequence"/>
</dbReference>
<dbReference type="AlphaFoldDB" id="A0A5C7FNN0"/>
<evidence type="ECO:0000256" key="2">
    <source>
        <dbReference type="ARBA" id="ARBA00022729"/>
    </source>
</evidence>
<dbReference type="Pfam" id="PF03938">
    <property type="entry name" value="OmpH"/>
    <property type="match status" value="1"/>
</dbReference>
<protein>
    <submittedName>
        <fullName evidence="4">OmpH family outer membrane protein</fullName>
    </submittedName>
</protein>
<dbReference type="PANTHER" id="PTHR35089:SF1">
    <property type="entry name" value="CHAPERONE PROTEIN SKP"/>
    <property type="match status" value="1"/>
</dbReference>